<gene>
    <name evidence="2" type="ORF">DLK05_08210</name>
</gene>
<evidence type="ECO:0000259" key="1">
    <source>
        <dbReference type="Pfam" id="PF13521"/>
    </source>
</evidence>
<evidence type="ECO:0000313" key="2">
    <source>
        <dbReference type="EMBL" id="RUT78542.1"/>
    </source>
</evidence>
<dbReference type="EMBL" id="RJJX01000008">
    <property type="protein sequence ID" value="RUT78542.1"/>
    <property type="molecule type" value="Genomic_DNA"/>
</dbReference>
<sequence>MTVFNNRYIITGGPGSGKSSLLNALIKEGFCGFEEISRIIIREQNKIGGNKLPWQDLEAFADACYNKMLKQLSGCYDDRNYFFDRGLPDIIAYMKRGGLTIPQKYYRSCKDYNNIVFLAPPWNDIFINDTERPESFEDANEIYKFIKETYTDLQFEVIELPKISIPGRVQFIIDQLSDDKDLLSDK</sequence>
<dbReference type="SUPFAM" id="SSF52540">
    <property type="entry name" value="P-loop containing nucleoside triphosphate hydrolases"/>
    <property type="match status" value="1"/>
</dbReference>
<protein>
    <recommendedName>
        <fullName evidence="1">NadR/Ttd14 AAA domain-containing protein</fullName>
    </recommendedName>
</protein>
<dbReference type="InterPro" id="IPR038727">
    <property type="entry name" value="NadR/Ttd14_AAA_dom"/>
</dbReference>
<keyword evidence="3" id="KW-1185">Reference proteome</keyword>
<name>A0A434AVQ4_9BACT</name>
<dbReference type="OrthoDB" id="5638848at2"/>
<reference evidence="2 3" key="1">
    <citation type="submission" date="2018-11" db="EMBL/GenBank/DDBJ databases">
        <title>Parancylomarina longa gen. nov., sp. nov., isolated from sediments of southern Okinawa.</title>
        <authorList>
            <person name="Fu T."/>
        </authorList>
    </citation>
    <scope>NUCLEOTIDE SEQUENCE [LARGE SCALE GENOMIC DNA]</scope>
    <source>
        <strain evidence="2 3">T3-2 S1-C</strain>
    </source>
</reference>
<proteinExistence type="predicted"/>
<feature type="domain" description="NadR/Ttd14 AAA" evidence="1">
    <location>
        <begin position="7"/>
        <end position="166"/>
    </location>
</feature>
<comment type="caution">
    <text evidence="2">The sequence shown here is derived from an EMBL/GenBank/DDBJ whole genome shotgun (WGS) entry which is preliminary data.</text>
</comment>
<dbReference type="Pfam" id="PF13521">
    <property type="entry name" value="AAA_28"/>
    <property type="match status" value="1"/>
</dbReference>
<dbReference type="InterPro" id="IPR027417">
    <property type="entry name" value="P-loop_NTPase"/>
</dbReference>
<dbReference type="RefSeq" id="WP_127343499.1">
    <property type="nucleotide sequence ID" value="NZ_RJJX01000008.1"/>
</dbReference>
<dbReference type="AlphaFoldDB" id="A0A434AVQ4"/>
<dbReference type="Gene3D" id="3.40.50.300">
    <property type="entry name" value="P-loop containing nucleotide triphosphate hydrolases"/>
    <property type="match status" value="1"/>
</dbReference>
<dbReference type="Proteomes" id="UP000282985">
    <property type="component" value="Unassembled WGS sequence"/>
</dbReference>
<organism evidence="2 3">
    <name type="scientific">Ancylomarina longa</name>
    <dbReference type="NCBI Taxonomy" id="2487017"/>
    <lineage>
        <taxon>Bacteria</taxon>
        <taxon>Pseudomonadati</taxon>
        <taxon>Bacteroidota</taxon>
        <taxon>Bacteroidia</taxon>
        <taxon>Marinilabiliales</taxon>
        <taxon>Marinifilaceae</taxon>
        <taxon>Ancylomarina</taxon>
    </lineage>
</organism>
<accession>A0A434AVQ4</accession>
<evidence type="ECO:0000313" key="3">
    <source>
        <dbReference type="Proteomes" id="UP000282985"/>
    </source>
</evidence>